<keyword evidence="1" id="KW-0732">Signal</keyword>
<feature type="chain" id="PRO_5043952424" evidence="1">
    <location>
        <begin position="21"/>
        <end position="244"/>
    </location>
</feature>
<gene>
    <name evidence="2" type="ORF">AAFP95_20600</name>
</gene>
<accession>A0AAU6WMU2</accession>
<evidence type="ECO:0000313" key="3">
    <source>
        <dbReference type="Proteomes" id="UP001463665"/>
    </source>
</evidence>
<protein>
    <submittedName>
        <fullName evidence="2">Uncharacterized protein</fullName>
    </submittedName>
</protein>
<reference evidence="2 3" key="1">
    <citation type="submission" date="2024-04" db="EMBL/GenBank/DDBJ databases">
        <title>Genome sequencing and assembly of rice foliar adapted Chryseobacterium endophyticum OsEnb-ALM-A6.</title>
        <authorList>
            <person name="Kumar S."/>
            <person name="Javed M."/>
            <person name="Chouhan V."/>
            <person name="Charishma K."/>
            <person name="Patel A."/>
            <person name="Kumar M."/>
            <person name="Sahu K.P."/>
            <person name="Kumar A."/>
        </authorList>
    </citation>
    <scope>NUCLEOTIDE SEQUENCE [LARGE SCALE GENOMIC DNA]</scope>
    <source>
        <strain evidence="2 3">OsEnb-ALM-A6</strain>
    </source>
</reference>
<feature type="signal peptide" evidence="1">
    <location>
        <begin position="1"/>
        <end position="20"/>
    </location>
</feature>
<dbReference type="AlphaFoldDB" id="A0AAU6WMU2"/>
<evidence type="ECO:0000256" key="1">
    <source>
        <dbReference type="SAM" id="SignalP"/>
    </source>
</evidence>
<keyword evidence="3" id="KW-1185">Reference proteome</keyword>
<dbReference type="Proteomes" id="UP001463665">
    <property type="component" value="Chromosome"/>
</dbReference>
<dbReference type="EMBL" id="CP154834">
    <property type="protein sequence ID" value="XAO74040.1"/>
    <property type="molecule type" value="Genomic_DNA"/>
</dbReference>
<sequence>MKNKITLLILIALFPHLFNAQTNTNVATSSGNIGKCAVWGYPYTLYNSSGAYQGISNGVTVTVDQNRNIGGVVLAGTGALNFSGSNGITFSGSGTEITCRWDINSSGSYSVVNNNNNSTANSPVNLGVFFTAPYSGDYGWIRDTTSSSAWSASVSGAYLNGNITVMRDSDNAGSSLFYQDQPGNCGSLPGTSNTAALWNNSFLISMTAGTTLSYRAGTAYQNTPGCNNTTMNFTLGKANVVFIN</sequence>
<evidence type="ECO:0000313" key="2">
    <source>
        <dbReference type="EMBL" id="XAO74040.1"/>
    </source>
</evidence>
<proteinExistence type="predicted"/>
<organism evidence="2 3">
    <name type="scientific">Chryseobacterium endophyticum</name>
    <dbReference type="NCBI Taxonomy" id="1854762"/>
    <lineage>
        <taxon>Bacteria</taxon>
        <taxon>Pseudomonadati</taxon>
        <taxon>Bacteroidota</taxon>
        <taxon>Flavobacteriia</taxon>
        <taxon>Flavobacteriales</taxon>
        <taxon>Weeksellaceae</taxon>
        <taxon>Chryseobacterium group</taxon>
        <taxon>Chryseobacterium</taxon>
    </lineage>
</organism>
<name>A0AAU6WMU2_9FLAO</name>
<dbReference type="RefSeq" id="WP_345766331.1">
    <property type="nucleotide sequence ID" value="NZ_CP154834.1"/>
</dbReference>